<dbReference type="EMBL" id="BPQM01000122">
    <property type="protein sequence ID" value="GJD80982.1"/>
    <property type="molecule type" value="Genomic_DNA"/>
</dbReference>
<dbReference type="AlphaFoldDB" id="A0AA37HS10"/>
<dbReference type="Proteomes" id="UP001055108">
    <property type="component" value="Unassembled WGS sequence"/>
</dbReference>
<reference evidence="1" key="1">
    <citation type="journal article" date="2016" name="Front. Microbiol.">
        <title>Genome Sequence of the Piezophilic, Mesophilic Sulfate-Reducing Bacterium Desulfovibrio indicus J2T.</title>
        <authorList>
            <person name="Cao J."/>
            <person name="Maignien L."/>
            <person name="Shao Z."/>
            <person name="Alain K."/>
            <person name="Jebbar M."/>
        </authorList>
    </citation>
    <scope>NUCLEOTIDE SEQUENCE</scope>
    <source>
        <strain evidence="1">NBRC 103626</strain>
    </source>
</reference>
<evidence type="ECO:0000313" key="1">
    <source>
        <dbReference type="EMBL" id="GJD80982.1"/>
    </source>
</evidence>
<accession>A0AA37HS10</accession>
<protein>
    <submittedName>
        <fullName evidence="1">Uncharacterized protein</fullName>
    </submittedName>
</protein>
<comment type="caution">
    <text evidence="1">The sequence shown here is derived from an EMBL/GenBank/DDBJ whole genome shotgun (WGS) entry which is preliminary data.</text>
</comment>
<keyword evidence="2" id="KW-1185">Reference proteome</keyword>
<sequence>MHATFSDLVHLTNDEIIHFGPEHPYIRFLRTFAQAACPTNAAAACPSCPRHQNPHIPLEFDMARRSTCRGFGDIARPHPTTYTSEHACQNFCERLQRQIFDQSAAFTEPLGEIGSLALGLFFRHRKASIEFVERCYGNLLSKLQTVASEETIATMRTLKKVQRQIDVWIEAETLVRRGNLGVSLCGLTYKQERGFYHVTQYNPQVHLSVHAMARFMNRAKAPPQILIERLGEIAMMARLFSDCTSTSGAIAIAIPEGLIHGRVGETPADNAFCWESLISGQFDVERIGRVTRPRCEHGEPDVIDLMTFYPREDLNPHLAALYDRLLILQNACEGAAKVAYAIAFQAHEPTDAERACLAVAQTAVQKHHESDLHTAYRRRREDRETSAFVARLNREVTSLPAETAMMAAHQAALRQIGITPAANQI</sequence>
<name>A0AA37HS10_9HYPH</name>
<gene>
    <name evidence="1" type="ORF">NBEOAGPD_4227</name>
</gene>
<evidence type="ECO:0000313" key="2">
    <source>
        <dbReference type="Proteomes" id="UP001055108"/>
    </source>
</evidence>
<proteinExistence type="predicted"/>
<reference evidence="1" key="2">
    <citation type="submission" date="2021-08" db="EMBL/GenBank/DDBJ databases">
        <authorList>
            <person name="Tani A."/>
            <person name="Ola A."/>
            <person name="Ogura Y."/>
            <person name="Katsura K."/>
            <person name="Hayashi T."/>
        </authorList>
    </citation>
    <scope>NUCLEOTIDE SEQUENCE</scope>
    <source>
        <strain evidence="1">NBRC 103626</strain>
    </source>
</reference>
<organism evidence="1 2">
    <name type="scientific">Methylobacterium gregans</name>
    <dbReference type="NCBI Taxonomy" id="374424"/>
    <lineage>
        <taxon>Bacteria</taxon>
        <taxon>Pseudomonadati</taxon>
        <taxon>Pseudomonadota</taxon>
        <taxon>Alphaproteobacteria</taxon>
        <taxon>Hyphomicrobiales</taxon>
        <taxon>Methylobacteriaceae</taxon>
        <taxon>Methylobacterium</taxon>
    </lineage>
</organism>
<dbReference type="RefSeq" id="WP_165081256.1">
    <property type="nucleotide sequence ID" value="NZ_BPQM01000122.1"/>
</dbReference>